<organism evidence="1 2">
    <name type="scientific">Rhizophagus clarus</name>
    <dbReference type="NCBI Taxonomy" id="94130"/>
    <lineage>
        <taxon>Eukaryota</taxon>
        <taxon>Fungi</taxon>
        <taxon>Fungi incertae sedis</taxon>
        <taxon>Mucoromycota</taxon>
        <taxon>Glomeromycotina</taxon>
        <taxon>Glomeromycetes</taxon>
        <taxon>Glomerales</taxon>
        <taxon>Glomeraceae</taxon>
        <taxon>Rhizophagus</taxon>
    </lineage>
</organism>
<proteinExistence type="predicted"/>
<gene>
    <name evidence="1" type="ORF">RCL2_001429300</name>
</gene>
<name>A0A8H3LJI9_9GLOM</name>
<evidence type="ECO:0000313" key="2">
    <source>
        <dbReference type="Proteomes" id="UP000615446"/>
    </source>
</evidence>
<evidence type="ECO:0000313" key="1">
    <source>
        <dbReference type="EMBL" id="GES87287.1"/>
    </source>
</evidence>
<accession>A0A8H3LJI9</accession>
<dbReference type="EMBL" id="BLAL01000165">
    <property type="protein sequence ID" value="GES87287.1"/>
    <property type="molecule type" value="Genomic_DNA"/>
</dbReference>
<dbReference type="OrthoDB" id="1607513at2759"/>
<dbReference type="Proteomes" id="UP000615446">
    <property type="component" value="Unassembled WGS sequence"/>
</dbReference>
<protein>
    <submittedName>
        <fullName evidence="1">Zinc finger BED domain-containing protein 1-like</fullName>
    </submittedName>
</protein>
<sequence length="94" mass="10361">MADGNSYILPSSDSQNEDSVDEVIDTAQLLKTAQSISLTTNLWSSHSKHGYLGLTAIWINQDFEIIDVLLEIIYFPAPLIADAIAKAIKNIIQK</sequence>
<comment type="caution">
    <text evidence="1">The sequence shown here is derived from an EMBL/GenBank/DDBJ whole genome shotgun (WGS) entry which is preliminary data.</text>
</comment>
<reference evidence="1" key="1">
    <citation type="submission" date="2019-10" db="EMBL/GenBank/DDBJ databases">
        <title>Conservation and host-specific expression of non-tandemly repeated heterogenous ribosome RNA gene in arbuscular mycorrhizal fungi.</title>
        <authorList>
            <person name="Maeda T."/>
            <person name="Kobayashi Y."/>
            <person name="Nakagawa T."/>
            <person name="Ezawa T."/>
            <person name="Yamaguchi K."/>
            <person name="Bino T."/>
            <person name="Nishimoto Y."/>
            <person name="Shigenobu S."/>
            <person name="Kawaguchi M."/>
        </authorList>
    </citation>
    <scope>NUCLEOTIDE SEQUENCE</scope>
    <source>
        <strain evidence="1">HR1</strain>
    </source>
</reference>
<dbReference type="AlphaFoldDB" id="A0A8H3LJI9"/>